<gene>
    <name evidence="8" type="ORF">NYPRO_LOCUS23984</name>
</gene>
<dbReference type="GO" id="GO:0030154">
    <property type="term" value="P:cell differentiation"/>
    <property type="evidence" value="ECO:0007669"/>
    <property type="project" value="UniProtKB-KW"/>
</dbReference>
<reference evidence="8" key="1">
    <citation type="submission" date="2020-12" db="EMBL/GenBank/DDBJ databases">
        <authorList>
            <consortium name="Molecular Ecology Group"/>
        </authorList>
    </citation>
    <scope>NUCLEOTIDE SEQUENCE</scope>
    <source>
        <strain evidence="8">TBG_1078</strain>
    </source>
</reference>
<keyword evidence="2" id="KW-0678">Repressor</keyword>
<evidence type="ECO:0000256" key="6">
    <source>
        <dbReference type="ARBA" id="ARBA00023242"/>
    </source>
</evidence>
<evidence type="ECO:0000256" key="2">
    <source>
        <dbReference type="ARBA" id="ARBA00022491"/>
    </source>
</evidence>
<evidence type="ECO:0000256" key="5">
    <source>
        <dbReference type="ARBA" id="ARBA00023163"/>
    </source>
</evidence>
<keyword evidence="6" id="KW-0539">Nucleus</keyword>
<keyword evidence="9" id="KW-1185">Reference proteome</keyword>
<evidence type="ECO:0000256" key="7">
    <source>
        <dbReference type="SAM" id="MobiDB-lite"/>
    </source>
</evidence>
<comment type="caution">
    <text evidence="8">The sequence shown here is derived from an EMBL/GenBank/DDBJ whole genome shotgun (WGS) entry which is preliminary data.</text>
</comment>
<keyword evidence="5" id="KW-0804">Transcription</keyword>
<protein>
    <submittedName>
        <fullName evidence="8">(raccoon dog) hypothetical protein</fullName>
    </submittedName>
</protein>
<name>A0A811ZRQ7_NYCPR</name>
<evidence type="ECO:0000256" key="4">
    <source>
        <dbReference type="ARBA" id="ARBA00023015"/>
    </source>
</evidence>
<dbReference type="GO" id="GO:0005654">
    <property type="term" value="C:nucleoplasm"/>
    <property type="evidence" value="ECO:0007669"/>
    <property type="project" value="TreeGrafter"/>
</dbReference>
<evidence type="ECO:0000256" key="3">
    <source>
        <dbReference type="ARBA" id="ARBA00022782"/>
    </source>
</evidence>
<dbReference type="PANTHER" id="PTHR15556">
    <property type="entry name" value="EP300-INTERACTING INHIBITOR OF DIFFERENTIATION 2-RELATED"/>
    <property type="match status" value="1"/>
</dbReference>
<keyword evidence="4" id="KW-0805">Transcription regulation</keyword>
<proteinExistence type="predicted"/>
<dbReference type="PANTHER" id="PTHR15556:SF5">
    <property type="entry name" value="EP300-INTERACTING INHIBITOR OF DIFFERENTIATION 1"/>
    <property type="match status" value="1"/>
</dbReference>
<evidence type="ECO:0000313" key="8">
    <source>
        <dbReference type="EMBL" id="CAD7691190.1"/>
    </source>
</evidence>
<evidence type="ECO:0000313" key="9">
    <source>
        <dbReference type="Proteomes" id="UP000645828"/>
    </source>
</evidence>
<dbReference type="GO" id="GO:0003714">
    <property type="term" value="F:transcription corepressor activity"/>
    <property type="evidence" value="ECO:0007669"/>
    <property type="project" value="TreeGrafter"/>
</dbReference>
<comment type="subcellular location">
    <subcellularLocation>
        <location evidence="1">Nucleus</location>
    </subcellularLocation>
</comment>
<sequence>MSEMNELPGLYEESSDLQLDVMPGEGGRREQEPWPQLEEEGPVEEEAAQPAEQPGQLAGPDFESEDEVRSLMPGRMTTGMGIRRSTGVLPAAECQRPWGEASEMLLRTSRAREAALGGGFQMRYETTPFDPLAFVEELSSLTLVSRLTEELG</sequence>
<organism evidence="8 9">
    <name type="scientific">Nyctereutes procyonoides</name>
    <name type="common">Raccoon dog</name>
    <name type="synonym">Canis procyonoides</name>
    <dbReference type="NCBI Taxonomy" id="34880"/>
    <lineage>
        <taxon>Eukaryota</taxon>
        <taxon>Metazoa</taxon>
        <taxon>Chordata</taxon>
        <taxon>Craniata</taxon>
        <taxon>Vertebrata</taxon>
        <taxon>Euteleostomi</taxon>
        <taxon>Mammalia</taxon>
        <taxon>Eutheria</taxon>
        <taxon>Laurasiatheria</taxon>
        <taxon>Carnivora</taxon>
        <taxon>Caniformia</taxon>
        <taxon>Canidae</taxon>
        <taxon>Nyctereutes</taxon>
    </lineage>
</organism>
<dbReference type="InterPro" id="IPR033258">
    <property type="entry name" value="EID"/>
</dbReference>
<dbReference type="AlphaFoldDB" id="A0A811ZRQ7"/>
<feature type="compositionally biased region" description="Acidic residues" evidence="7">
    <location>
        <begin position="37"/>
        <end position="47"/>
    </location>
</feature>
<feature type="region of interest" description="Disordered" evidence="7">
    <location>
        <begin position="1"/>
        <end position="67"/>
    </location>
</feature>
<keyword evidence="3" id="KW-0221">Differentiation</keyword>
<accession>A0A811ZRQ7</accession>
<feature type="compositionally biased region" description="Low complexity" evidence="7">
    <location>
        <begin position="48"/>
        <end position="60"/>
    </location>
</feature>
<evidence type="ECO:0000256" key="1">
    <source>
        <dbReference type="ARBA" id="ARBA00004123"/>
    </source>
</evidence>
<dbReference type="Proteomes" id="UP000645828">
    <property type="component" value="Unassembled WGS sequence"/>
</dbReference>
<dbReference type="EMBL" id="CAJHUB010000773">
    <property type="protein sequence ID" value="CAD7691190.1"/>
    <property type="molecule type" value="Genomic_DNA"/>
</dbReference>